<name>A0A1H8B214_9PROT</name>
<dbReference type="GO" id="GO:0000035">
    <property type="term" value="F:acyl binding"/>
    <property type="evidence" value="ECO:0007669"/>
    <property type="project" value="TreeGrafter"/>
</dbReference>
<dbReference type="Proteomes" id="UP000199459">
    <property type="component" value="Unassembled WGS sequence"/>
</dbReference>
<evidence type="ECO:0000256" key="2">
    <source>
        <dbReference type="ARBA" id="ARBA00022553"/>
    </source>
</evidence>
<dbReference type="Gene3D" id="1.10.1200.10">
    <property type="entry name" value="ACP-like"/>
    <property type="match status" value="1"/>
</dbReference>
<dbReference type="PANTHER" id="PTHR20863:SF76">
    <property type="entry name" value="CARRIER DOMAIN-CONTAINING PROTEIN"/>
    <property type="match status" value="1"/>
</dbReference>
<dbReference type="PROSITE" id="PS50075">
    <property type="entry name" value="CARRIER"/>
    <property type="match status" value="1"/>
</dbReference>
<reference evidence="4 5" key="1">
    <citation type="submission" date="2016-10" db="EMBL/GenBank/DDBJ databases">
        <authorList>
            <person name="de Groot N.N."/>
        </authorList>
    </citation>
    <scope>NUCLEOTIDE SEQUENCE [LARGE SCALE GENOMIC DNA]</scope>
    <source>
        <strain evidence="4 5">Nm22</strain>
    </source>
</reference>
<dbReference type="STRING" id="917.SAMN05216326_11567"/>
<dbReference type="InterPro" id="IPR036736">
    <property type="entry name" value="ACP-like_sf"/>
</dbReference>
<dbReference type="InterPro" id="IPR009081">
    <property type="entry name" value="PP-bd_ACP"/>
</dbReference>
<evidence type="ECO:0000256" key="1">
    <source>
        <dbReference type="ARBA" id="ARBA00022450"/>
    </source>
</evidence>
<keyword evidence="2" id="KW-0597">Phosphoprotein</keyword>
<evidence type="ECO:0000313" key="5">
    <source>
        <dbReference type="Proteomes" id="UP000199459"/>
    </source>
</evidence>
<protein>
    <submittedName>
        <fullName evidence="4">Acyl carrier protein</fullName>
    </submittedName>
</protein>
<evidence type="ECO:0000313" key="4">
    <source>
        <dbReference type="EMBL" id="SEM77022.1"/>
    </source>
</evidence>
<keyword evidence="1" id="KW-0596">Phosphopantetheine</keyword>
<evidence type="ECO:0000259" key="3">
    <source>
        <dbReference type="PROSITE" id="PS50075"/>
    </source>
</evidence>
<dbReference type="EMBL" id="FOCP01000002">
    <property type="protein sequence ID" value="SEM77022.1"/>
    <property type="molecule type" value="Genomic_DNA"/>
</dbReference>
<feature type="domain" description="Carrier" evidence="3">
    <location>
        <begin position="1"/>
        <end position="79"/>
    </location>
</feature>
<accession>A0A1H8B214</accession>
<dbReference type="InterPro" id="IPR003231">
    <property type="entry name" value="ACP"/>
</dbReference>
<gene>
    <name evidence="4" type="ORF">SAMN05216325_10269</name>
</gene>
<dbReference type="SUPFAM" id="SSF47336">
    <property type="entry name" value="ACP-like"/>
    <property type="match status" value="1"/>
</dbReference>
<dbReference type="AlphaFoldDB" id="A0A1H8B214"/>
<proteinExistence type="predicted"/>
<organism evidence="4 5">
    <name type="scientific">Nitrosomonas marina</name>
    <dbReference type="NCBI Taxonomy" id="917"/>
    <lineage>
        <taxon>Bacteria</taxon>
        <taxon>Pseudomonadati</taxon>
        <taxon>Pseudomonadota</taxon>
        <taxon>Betaproteobacteria</taxon>
        <taxon>Nitrosomonadales</taxon>
        <taxon>Nitrosomonadaceae</taxon>
        <taxon>Nitrosomonas</taxon>
    </lineage>
</organism>
<dbReference type="PANTHER" id="PTHR20863">
    <property type="entry name" value="ACYL CARRIER PROTEIN"/>
    <property type="match status" value="1"/>
</dbReference>
<sequence length="86" mass="9632">MNTENIEAKVIEFIASKVEEVDASTITAESEFEALGLDSMDRVQLLFDAEETFGVTFKDDEVKSFHCVKDIIDYISNHQPVSSAKN</sequence>
<dbReference type="Pfam" id="PF00550">
    <property type="entry name" value="PP-binding"/>
    <property type="match status" value="1"/>
</dbReference>
<dbReference type="OrthoDB" id="3392378at2"/>
<dbReference type="GO" id="GO:0000036">
    <property type="term" value="F:acyl carrier activity"/>
    <property type="evidence" value="ECO:0007669"/>
    <property type="project" value="TreeGrafter"/>
</dbReference>
<dbReference type="RefSeq" id="WP_090627378.1">
    <property type="nucleotide sequence ID" value="NZ_FOCP01000002.1"/>
</dbReference>